<dbReference type="OrthoDB" id="10155at2157"/>
<proteinExistence type="predicted"/>
<dbReference type="eggNOG" id="arCOG04817">
    <property type="taxonomic scope" value="Archaea"/>
</dbReference>
<dbReference type="HOGENOM" id="CLU_072501_0_0_2"/>
<evidence type="ECO:0000313" key="1">
    <source>
        <dbReference type="EMBL" id="AEG18374.1"/>
    </source>
</evidence>
<dbReference type="GeneID" id="10668864"/>
<dbReference type="PANTHER" id="PTHR42866">
    <property type="entry name" value="3-DEOXY-MANNO-OCTULOSONATE CYTIDYLYLTRANSFERASE"/>
    <property type="match status" value="1"/>
</dbReference>
<dbReference type="GO" id="GO:0016779">
    <property type="term" value="F:nucleotidyltransferase activity"/>
    <property type="evidence" value="ECO:0007669"/>
    <property type="project" value="UniProtKB-KW"/>
</dbReference>
<keyword evidence="2" id="KW-1185">Reference proteome</keyword>
<name>F6D707_METPW</name>
<dbReference type="RefSeq" id="WP_013825875.1">
    <property type="nucleotide sequence ID" value="NC_015574.1"/>
</dbReference>
<dbReference type="GO" id="GO:0005829">
    <property type="term" value="C:cytosol"/>
    <property type="evidence" value="ECO:0007669"/>
    <property type="project" value="TreeGrafter"/>
</dbReference>
<evidence type="ECO:0000313" key="2">
    <source>
        <dbReference type="Proteomes" id="UP000009231"/>
    </source>
</evidence>
<dbReference type="Proteomes" id="UP000009231">
    <property type="component" value="Chromosome"/>
</dbReference>
<dbReference type="EMBL" id="CP002772">
    <property type="protein sequence ID" value="AEG18374.1"/>
    <property type="molecule type" value="Genomic_DNA"/>
</dbReference>
<dbReference type="InterPro" id="IPR029044">
    <property type="entry name" value="Nucleotide-diphossugar_trans"/>
</dbReference>
<dbReference type="PANTHER" id="PTHR42866:SF1">
    <property type="entry name" value="SPORE COAT POLYSACCHARIDE BIOSYNTHESIS PROTEIN SPSF"/>
    <property type="match status" value="1"/>
</dbReference>
<keyword evidence="1" id="KW-0548">Nucleotidyltransferase</keyword>
<dbReference type="AlphaFoldDB" id="F6D707"/>
<dbReference type="Gene3D" id="3.90.550.10">
    <property type="entry name" value="Spore Coat Polysaccharide Biosynthesis Protein SpsA, Chain A"/>
    <property type="match status" value="1"/>
</dbReference>
<organism evidence="1 2">
    <name type="scientific">Methanobacterium paludis (strain DSM 25820 / JCM 18151 / SWAN1)</name>
    <dbReference type="NCBI Taxonomy" id="868131"/>
    <lineage>
        <taxon>Archaea</taxon>
        <taxon>Methanobacteriati</taxon>
        <taxon>Methanobacteriota</taxon>
        <taxon>Methanomada group</taxon>
        <taxon>Methanobacteria</taxon>
        <taxon>Methanobacteriales</taxon>
        <taxon>Methanobacteriaceae</taxon>
        <taxon>Methanobacterium</taxon>
    </lineage>
</organism>
<dbReference type="Pfam" id="PF02348">
    <property type="entry name" value="CTP_transf_3"/>
    <property type="match status" value="1"/>
</dbReference>
<dbReference type="STRING" id="868131.MSWAN_1359"/>
<gene>
    <name evidence="1" type="ordered locus">MSWAN_1359</name>
</gene>
<keyword evidence="1" id="KW-0808">Transferase</keyword>
<accession>F6D707</accession>
<dbReference type="KEGG" id="mew:MSWAN_1359"/>
<sequence length="266" mass="31023">MKVGFLITARLKSKRLPFKIIKDLNGKTVLERVIDRAKNVKDISEVILCTSTNPQDKPLIDIAKNNSIYYFAGDEEDVLKRLFDASKLFSLDYFVSITADNPLMDIYYSNLLINDIKTGKYDFIKLEGLPLGSAAYGMRVKALETVCEIKKIKDTEIWGYFIRPEIFEIKTINVTGKLKRPELRFTVDYEEDYELIRNIYNNVHSKNVLNLYDIIDYLDENPEIAQINQNCAQMDLDNETKKEIEREYQNNLESIKNIKKEIYKES</sequence>
<protein>
    <submittedName>
        <fullName evidence="1">Acylneuraminate cytidylyltransferase</fullName>
    </submittedName>
</protein>
<dbReference type="SUPFAM" id="SSF53448">
    <property type="entry name" value="Nucleotide-diphospho-sugar transferases"/>
    <property type="match status" value="1"/>
</dbReference>
<dbReference type="InterPro" id="IPR003329">
    <property type="entry name" value="Cytidylyl_trans"/>
</dbReference>
<reference evidence="1 2" key="1">
    <citation type="journal article" date="2014" name="Int. J. Syst. Evol. Microbiol.">
        <title>Methanobacterium paludis sp. nov. and a novel strain of Methanobacterium lacus isolated from northern peatlands.</title>
        <authorList>
            <person name="Cadillo-Quiroz H."/>
            <person name="Brauer S.L."/>
            <person name="Goodson N."/>
            <person name="Yavitt J.B."/>
            <person name="Zinder S.H."/>
        </authorList>
    </citation>
    <scope>NUCLEOTIDE SEQUENCE [LARGE SCALE GENOMIC DNA]</scope>
    <source>
        <strain evidence="2">DSM 25820 / JCM 18151 / SWAN1</strain>
    </source>
</reference>